<dbReference type="PANTHER" id="PTHR23221">
    <property type="entry name" value="GLYCOSYLPHOSPHATIDYLINOSITOL PHOSPHOLIPASE D"/>
    <property type="match status" value="1"/>
</dbReference>
<dbReference type="EMBL" id="CP108195">
    <property type="protein sequence ID" value="WTS18822.1"/>
    <property type="molecule type" value="Genomic_DNA"/>
</dbReference>
<evidence type="ECO:0000256" key="3">
    <source>
        <dbReference type="ARBA" id="ARBA00022801"/>
    </source>
</evidence>
<sequence>MRKLAIAAGAAVVAAAGLTLPLAGTASAATTLKDDFNGDGYRDLAVGTPGANAVTVTFGSASGVSPSHSVTVTQSTVGVPGVTEPEDEFGENVASGDVDDDGYADLIVGAPGERVTGNTTGSVTIVRGGPRAFNRGAKVLNSPTTGTERFGEAASFVDIDDDGSANLAVISSDSWWYYAESADPTRAIAPEVDFLPEGVRLEGMDAATFLSKDGYTYVLYGERADGKPYTVYMKGGVGDIGYYSGVLAEGDDPRATREAAAAADVNGDGYTDLVTGNAAANSVTVRYGGQGSFGATKTYTQDSAGVPGADEPEDRFGAALSAGDLDHDGYADVAVGAPGESVGTVTGTGSVTVLKGGTGGLGAGRAYHQDTAGVPGVQEAGDHFGSSLRFKDINKNSRADLAIGANGEDIGTSADAGAVWVLRGAVPYVTTSYATSFNGADFGTATSGAGRAFGTVLR</sequence>
<proteinExistence type="predicted"/>
<evidence type="ECO:0000256" key="1">
    <source>
        <dbReference type="ARBA" id="ARBA00022729"/>
    </source>
</evidence>
<protein>
    <submittedName>
        <fullName evidence="6">FG-GAP-like repeat-containing protein</fullName>
    </submittedName>
</protein>
<dbReference type="InterPro" id="IPR013517">
    <property type="entry name" value="FG-GAP"/>
</dbReference>
<keyword evidence="4" id="KW-0325">Glycoprotein</keyword>
<reference evidence="6" key="1">
    <citation type="submission" date="2022-10" db="EMBL/GenBank/DDBJ databases">
        <title>The complete genomes of actinobacterial strains from the NBC collection.</title>
        <authorList>
            <person name="Joergensen T.S."/>
            <person name="Alvarez Arevalo M."/>
            <person name="Sterndorff E.B."/>
            <person name="Faurdal D."/>
            <person name="Vuksanovic O."/>
            <person name="Mourched A.-S."/>
            <person name="Charusanti P."/>
            <person name="Shaw S."/>
            <person name="Blin K."/>
            <person name="Weber T."/>
        </authorList>
    </citation>
    <scope>NUCLEOTIDE SEQUENCE</scope>
    <source>
        <strain evidence="6">NBC_00119</strain>
    </source>
</reference>
<dbReference type="SMART" id="SM00191">
    <property type="entry name" value="Int_alpha"/>
    <property type="match status" value="5"/>
</dbReference>
<dbReference type="InterPro" id="IPR013519">
    <property type="entry name" value="Int_alpha_beta-p"/>
</dbReference>
<dbReference type="GO" id="GO:0008305">
    <property type="term" value="C:integrin complex"/>
    <property type="evidence" value="ECO:0007669"/>
    <property type="project" value="InterPro"/>
</dbReference>
<dbReference type="PRINTS" id="PR01185">
    <property type="entry name" value="INTEGRINA"/>
</dbReference>
<feature type="signal peptide" evidence="5">
    <location>
        <begin position="1"/>
        <end position="28"/>
    </location>
</feature>
<keyword evidence="3" id="KW-0378">Hydrolase</keyword>
<organism evidence="6">
    <name type="scientific">Streptomyces sp. NBC_00119</name>
    <dbReference type="NCBI Taxonomy" id="2975659"/>
    <lineage>
        <taxon>Bacteria</taxon>
        <taxon>Bacillati</taxon>
        <taxon>Actinomycetota</taxon>
        <taxon>Actinomycetes</taxon>
        <taxon>Kitasatosporales</taxon>
        <taxon>Streptomycetaceae</taxon>
        <taxon>Streptomyces</taxon>
    </lineage>
</organism>
<dbReference type="Gene3D" id="2.130.10.130">
    <property type="entry name" value="Integrin alpha, N-terminal"/>
    <property type="match status" value="4"/>
</dbReference>
<dbReference type="PROSITE" id="PS51470">
    <property type="entry name" value="FG_GAP"/>
    <property type="match status" value="3"/>
</dbReference>
<dbReference type="InterPro" id="IPR000413">
    <property type="entry name" value="Integrin_alpha"/>
</dbReference>
<evidence type="ECO:0000256" key="5">
    <source>
        <dbReference type="SAM" id="SignalP"/>
    </source>
</evidence>
<dbReference type="Pfam" id="PF01839">
    <property type="entry name" value="FG-GAP"/>
    <property type="match status" value="5"/>
</dbReference>
<evidence type="ECO:0000313" key="6">
    <source>
        <dbReference type="EMBL" id="WTS18822.1"/>
    </source>
</evidence>
<dbReference type="SUPFAM" id="SSF69318">
    <property type="entry name" value="Integrin alpha N-terminal domain"/>
    <property type="match status" value="1"/>
</dbReference>
<evidence type="ECO:0000256" key="4">
    <source>
        <dbReference type="ARBA" id="ARBA00023180"/>
    </source>
</evidence>
<evidence type="ECO:0000256" key="2">
    <source>
        <dbReference type="ARBA" id="ARBA00022737"/>
    </source>
</evidence>
<dbReference type="PANTHER" id="PTHR23221:SF7">
    <property type="entry name" value="PHOSPHATIDYLINOSITOL-GLYCAN-SPECIFIC PHOSPHOLIPASE D"/>
    <property type="match status" value="1"/>
</dbReference>
<dbReference type="InterPro" id="IPR028994">
    <property type="entry name" value="Integrin_alpha_N"/>
</dbReference>
<gene>
    <name evidence="6" type="ORF">OHU69_25080</name>
</gene>
<feature type="chain" id="PRO_5043547077" evidence="5">
    <location>
        <begin position="29"/>
        <end position="458"/>
    </location>
</feature>
<dbReference type="AlphaFoldDB" id="A0AAU1UNK8"/>
<accession>A0AAU1UNK8</accession>
<keyword evidence="1 5" id="KW-0732">Signal</keyword>
<keyword evidence="2" id="KW-0677">Repeat</keyword>
<dbReference type="GO" id="GO:0007155">
    <property type="term" value="P:cell adhesion"/>
    <property type="evidence" value="ECO:0007669"/>
    <property type="project" value="InterPro"/>
</dbReference>
<name>A0AAU1UNK8_9ACTN</name>
<dbReference type="GO" id="GO:0016787">
    <property type="term" value="F:hydrolase activity"/>
    <property type="evidence" value="ECO:0007669"/>
    <property type="project" value="UniProtKB-KW"/>
</dbReference>